<organism evidence="2 3">
    <name type="scientific">Mya arenaria</name>
    <name type="common">Soft-shell clam</name>
    <dbReference type="NCBI Taxonomy" id="6604"/>
    <lineage>
        <taxon>Eukaryota</taxon>
        <taxon>Metazoa</taxon>
        <taxon>Spiralia</taxon>
        <taxon>Lophotrochozoa</taxon>
        <taxon>Mollusca</taxon>
        <taxon>Bivalvia</taxon>
        <taxon>Autobranchia</taxon>
        <taxon>Heteroconchia</taxon>
        <taxon>Euheterodonta</taxon>
        <taxon>Imparidentia</taxon>
        <taxon>Neoheterodontei</taxon>
        <taxon>Myida</taxon>
        <taxon>Myoidea</taxon>
        <taxon>Myidae</taxon>
        <taxon>Mya</taxon>
    </lineage>
</organism>
<gene>
    <name evidence="2" type="ORF">MAR_013659</name>
</gene>
<evidence type="ECO:0000313" key="2">
    <source>
        <dbReference type="EMBL" id="WAR27955.1"/>
    </source>
</evidence>
<dbReference type="Proteomes" id="UP001164746">
    <property type="component" value="Chromosome 15"/>
</dbReference>
<keyword evidence="3" id="KW-1185">Reference proteome</keyword>
<proteinExistence type="predicted"/>
<sequence>MARQQDAPLPPSLPPPSKKKGKGAPQLTEKAELNALKIPRLKKTPVSKFKSVNLADVISPQSLQKQKQKLTKIMDPVDLTRADILESTTDFGSLNLQFCLSFLKTQCRESDVTGLKFSGTDQLTDAVWYILAKWDLVFKEVTHVSLMGCYNLTNAGVRWMTKVFTGVQYCPDVVIVLLGLTSDTDPGLKDIADRYRNQVAKQLENKGRKLEGILDESMGRDQMQRRLHFFGQQHLVAGRRLYDTVESIIGSSNDVWNKGNDAPPRLISTWMNVENKDPKSTIQKLVADVKKSFNHHLFWYFTPFQEEMKAAIDALNNTKFKATSVKDIAKETSEKNEIWKSFASDSARVSSMVGKGQLLYFSDLSEACGISDYPFLQEVILKLQSPPSKANWRFFGTSRPCWTLKDLQQLIPNERERDLLLEVLESQGMILCLPRDAWCAELEDTRGEIWPEAVPDNQAQLNCLIAMLTYLNVDQPTLFFGVRLINCSEDELVTGQHPLIDILWGNFKLYRAILQDIVLQHGLYAYGVEGRISPKFQRSGSLVNLNLNLNQVRGYTCEQEMSPNYSPVVEIVPVRGAAFFIDIKM</sequence>
<accession>A0ABY7G0H5</accession>
<feature type="region of interest" description="Disordered" evidence="1">
    <location>
        <begin position="1"/>
        <end position="30"/>
    </location>
</feature>
<name>A0ABY7G0H5_MYAAR</name>
<evidence type="ECO:0000313" key="3">
    <source>
        <dbReference type="Proteomes" id="UP001164746"/>
    </source>
</evidence>
<reference evidence="2" key="1">
    <citation type="submission" date="2022-11" db="EMBL/GenBank/DDBJ databases">
        <title>Centuries of genome instability and evolution in soft-shell clam transmissible cancer (bioRxiv).</title>
        <authorList>
            <person name="Hart S.F.M."/>
            <person name="Yonemitsu M.A."/>
            <person name="Giersch R.M."/>
            <person name="Beal B.F."/>
            <person name="Arriagada G."/>
            <person name="Davis B.W."/>
            <person name="Ostrander E.A."/>
            <person name="Goff S.P."/>
            <person name="Metzger M.J."/>
        </authorList>
    </citation>
    <scope>NUCLEOTIDE SEQUENCE</scope>
    <source>
        <strain evidence="2">MELC-2E11</strain>
        <tissue evidence="2">Siphon/mantle</tissue>
    </source>
</reference>
<evidence type="ECO:0000256" key="1">
    <source>
        <dbReference type="SAM" id="MobiDB-lite"/>
    </source>
</evidence>
<dbReference type="EMBL" id="CP111026">
    <property type="protein sequence ID" value="WAR27955.1"/>
    <property type="molecule type" value="Genomic_DNA"/>
</dbReference>
<protein>
    <submittedName>
        <fullName evidence="2">Uncharacterized protein</fullName>
    </submittedName>
</protein>